<feature type="compositionally biased region" description="Polar residues" evidence="1">
    <location>
        <begin position="183"/>
        <end position="198"/>
    </location>
</feature>
<feature type="signal peptide" evidence="2">
    <location>
        <begin position="1"/>
        <end position="18"/>
    </location>
</feature>
<dbReference type="Proteomes" id="UP001215280">
    <property type="component" value="Unassembled WGS sequence"/>
</dbReference>
<organism evidence="3 4">
    <name type="scientific">Mycena maculata</name>
    <dbReference type="NCBI Taxonomy" id="230809"/>
    <lineage>
        <taxon>Eukaryota</taxon>
        <taxon>Fungi</taxon>
        <taxon>Dikarya</taxon>
        <taxon>Basidiomycota</taxon>
        <taxon>Agaricomycotina</taxon>
        <taxon>Agaricomycetes</taxon>
        <taxon>Agaricomycetidae</taxon>
        <taxon>Agaricales</taxon>
        <taxon>Marasmiineae</taxon>
        <taxon>Mycenaceae</taxon>
        <taxon>Mycena</taxon>
    </lineage>
</organism>
<keyword evidence="2" id="KW-0732">Signal</keyword>
<gene>
    <name evidence="3" type="ORF">DFH07DRAFT_836201</name>
</gene>
<comment type="caution">
    <text evidence="3">The sequence shown here is derived from an EMBL/GenBank/DDBJ whole genome shotgun (WGS) entry which is preliminary data.</text>
</comment>
<evidence type="ECO:0000313" key="3">
    <source>
        <dbReference type="EMBL" id="KAJ7742713.1"/>
    </source>
</evidence>
<evidence type="ECO:0000256" key="1">
    <source>
        <dbReference type="SAM" id="MobiDB-lite"/>
    </source>
</evidence>
<keyword evidence="4" id="KW-1185">Reference proteome</keyword>
<name>A0AAD7IGY2_9AGAR</name>
<proteinExistence type="predicted"/>
<evidence type="ECO:0000256" key="2">
    <source>
        <dbReference type="SAM" id="SignalP"/>
    </source>
</evidence>
<protein>
    <recommendedName>
        <fullName evidence="5">Secreted protein</fullName>
    </recommendedName>
</protein>
<reference evidence="3" key="1">
    <citation type="submission" date="2023-03" db="EMBL/GenBank/DDBJ databases">
        <title>Massive genome expansion in bonnet fungi (Mycena s.s.) driven by repeated elements and novel gene families across ecological guilds.</title>
        <authorList>
            <consortium name="Lawrence Berkeley National Laboratory"/>
            <person name="Harder C.B."/>
            <person name="Miyauchi S."/>
            <person name="Viragh M."/>
            <person name="Kuo A."/>
            <person name="Thoen E."/>
            <person name="Andreopoulos B."/>
            <person name="Lu D."/>
            <person name="Skrede I."/>
            <person name="Drula E."/>
            <person name="Henrissat B."/>
            <person name="Morin E."/>
            <person name="Kohler A."/>
            <person name="Barry K."/>
            <person name="LaButti K."/>
            <person name="Morin E."/>
            <person name="Salamov A."/>
            <person name="Lipzen A."/>
            <person name="Mereny Z."/>
            <person name="Hegedus B."/>
            <person name="Baldrian P."/>
            <person name="Stursova M."/>
            <person name="Weitz H."/>
            <person name="Taylor A."/>
            <person name="Grigoriev I.V."/>
            <person name="Nagy L.G."/>
            <person name="Martin F."/>
            <person name="Kauserud H."/>
        </authorList>
    </citation>
    <scope>NUCLEOTIDE SEQUENCE</scope>
    <source>
        <strain evidence="3">CBHHK188m</strain>
    </source>
</reference>
<evidence type="ECO:0000313" key="4">
    <source>
        <dbReference type="Proteomes" id="UP001215280"/>
    </source>
</evidence>
<evidence type="ECO:0008006" key="5">
    <source>
        <dbReference type="Google" id="ProtNLM"/>
    </source>
</evidence>
<feature type="compositionally biased region" description="Pro residues" evidence="1">
    <location>
        <begin position="109"/>
        <end position="127"/>
    </location>
</feature>
<accession>A0AAD7IGY2</accession>
<feature type="region of interest" description="Disordered" evidence="1">
    <location>
        <begin position="177"/>
        <end position="204"/>
    </location>
</feature>
<sequence>MKTFLAVCYILFLYPSRFVPVVTSSLSLSFRLPSTPFSLRLLSGKTVASTEPLVSSVFEPESTTILCTVSKPVNFLRLSTQNLTQHPRSAAFADASPIDHNNACISPRTPNPTPGPGASPSLHPNPPLDNLHDDIPALEAYSVVARVVPVLRSRTSSAQSTYSLLLARPLRNYAVSAARKTTARTSQGPRSSRPCQRSPNRRGHWQRCLAHVPQKARCRG</sequence>
<dbReference type="EMBL" id="JARJLG010000116">
    <property type="protein sequence ID" value="KAJ7742713.1"/>
    <property type="molecule type" value="Genomic_DNA"/>
</dbReference>
<feature type="chain" id="PRO_5042010402" description="Secreted protein" evidence="2">
    <location>
        <begin position="19"/>
        <end position="220"/>
    </location>
</feature>
<dbReference type="AlphaFoldDB" id="A0AAD7IGY2"/>
<feature type="region of interest" description="Disordered" evidence="1">
    <location>
        <begin position="102"/>
        <end position="133"/>
    </location>
</feature>